<dbReference type="AlphaFoldDB" id="A0A9X3X011"/>
<comment type="similarity">
    <text evidence="1">Belongs to the SCO1/2 family.</text>
</comment>
<organism evidence="4 6">
    <name type="scientific">Polyangium jinanense</name>
    <dbReference type="NCBI Taxonomy" id="2829994"/>
    <lineage>
        <taxon>Bacteria</taxon>
        <taxon>Pseudomonadati</taxon>
        <taxon>Myxococcota</taxon>
        <taxon>Polyangia</taxon>
        <taxon>Polyangiales</taxon>
        <taxon>Polyangiaceae</taxon>
        <taxon>Polyangium</taxon>
    </lineage>
</organism>
<keyword evidence="6" id="KW-1185">Reference proteome</keyword>
<evidence type="ECO:0000313" key="5">
    <source>
        <dbReference type="EMBL" id="MDC3982112.1"/>
    </source>
</evidence>
<dbReference type="EMBL" id="JAGTJJ010000001">
    <property type="protein sequence ID" value="MDC3978941.1"/>
    <property type="molecule type" value="Genomic_DNA"/>
</dbReference>
<keyword evidence="2" id="KW-0472">Membrane</keyword>
<keyword evidence="2" id="KW-1133">Transmembrane helix</keyword>
<dbReference type="InterPro" id="IPR003782">
    <property type="entry name" value="SCO1/SenC"/>
</dbReference>
<dbReference type="Proteomes" id="UP001151081">
    <property type="component" value="Unassembled WGS sequence"/>
</dbReference>
<evidence type="ECO:0000313" key="4">
    <source>
        <dbReference type="EMBL" id="MDC3978941.1"/>
    </source>
</evidence>
<dbReference type="Gene3D" id="3.40.30.10">
    <property type="entry name" value="Glutaredoxin"/>
    <property type="match status" value="1"/>
</dbReference>
<dbReference type="PANTHER" id="PTHR12151:SF8">
    <property type="entry name" value="THIOREDOXIN DOMAIN-CONTAINING PROTEIN"/>
    <property type="match status" value="1"/>
</dbReference>
<evidence type="ECO:0000256" key="1">
    <source>
        <dbReference type="ARBA" id="ARBA00010996"/>
    </source>
</evidence>
<dbReference type="PANTHER" id="PTHR12151">
    <property type="entry name" value="ELECTRON TRANSPORT PROTIN SCO1/SENC FAMILY MEMBER"/>
    <property type="match status" value="1"/>
</dbReference>
<comment type="caution">
    <text evidence="4">The sequence shown here is derived from an EMBL/GenBank/DDBJ whole genome shotgun (WGS) entry which is preliminary data.</text>
</comment>
<dbReference type="InterPro" id="IPR036249">
    <property type="entry name" value="Thioredoxin-like_sf"/>
</dbReference>
<feature type="transmembrane region" description="Helical" evidence="2">
    <location>
        <begin position="240"/>
        <end position="260"/>
    </location>
</feature>
<evidence type="ECO:0000256" key="2">
    <source>
        <dbReference type="SAM" id="Phobius"/>
    </source>
</evidence>
<dbReference type="EMBL" id="JAGTJJ010000006">
    <property type="protein sequence ID" value="MDC3982112.1"/>
    <property type="molecule type" value="Genomic_DNA"/>
</dbReference>
<name>A0A9X3X011_9BACT</name>
<dbReference type="Pfam" id="PF02630">
    <property type="entry name" value="SCO1-SenC"/>
    <property type="match status" value="1"/>
</dbReference>
<evidence type="ECO:0000313" key="6">
    <source>
        <dbReference type="Proteomes" id="UP001151081"/>
    </source>
</evidence>
<keyword evidence="3" id="KW-0732">Signal</keyword>
<proteinExistence type="inferred from homology"/>
<evidence type="ECO:0000256" key="3">
    <source>
        <dbReference type="SAM" id="SignalP"/>
    </source>
</evidence>
<protein>
    <submittedName>
        <fullName evidence="4">SCO family protein</fullName>
    </submittedName>
</protein>
<feature type="signal peptide" evidence="3">
    <location>
        <begin position="1"/>
        <end position="23"/>
    </location>
</feature>
<accession>A0A9X3X011</accession>
<sequence length="273" mass="29670">MVRRFGWAMALSMMLAGAPVAAAEETRALPMAARQADVDERLGGYVPRDIVLRGERGEEVKTGELLAGDVPVLLVLAYYRCPMLCPLLLTGVSKGLAEAGYTPGEDYRLVTVSIDPEDTPTDAAKRRDALAEKLGAKPESLRFLVGTAEASRAVADAVGFRYGYDSSTEQYAHPAVVTVLAPGGRISRYLYGLEPSAWDLRLALVEAAAGKVGTIVDRVLVTCYRYDPATRRYGPYITGFLRIGSLLILCTVGTTLGMLWRRDRRRGRGGEPR</sequence>
<gene>
    <name evidence="4" type="ORF">KEG57_00430</name>
    <name evidence="5" type="ORF">KEG57_16460</name>
</gene>
<feature type="chain" id="PRO_5044703924" evidence="3">
    <location>
        <begin position="24"/>
        <end position="273"/>
    </location>
</feature>
<dbReference type="CDD" id="cd02968">
    <property type="entry name" value="SCO"/>
    <property type="match status" value="1"/>
</dbReference>
<dbReference type="SUPFAM" id="SSF52833">
    <property type="entry name" value="Thioredoxin-like"/>
    <property type="match status" value="1"/>
</dbReference>
<reference evidence="4 6" key="1">
    <citation type="submission" date="2021-04" db="EMBL/GenBank/DDBJ databases">
        <title>Genome analysis of Polyangium sp.</title>
        <authorList>
            <person name="Li Y."/>
            <person name="Wang J."/>
        </authorList>
    </citation>
    <scope>NUCLEOTIDE SEQUENCE [LARGE SCALE GENOMIC DNA]</scope>
    <source>
        <strain evidence="4 6">SDU14</strain>
    </source>
</reference>
<keyword evidence="2" id="KW-0812">Transmembrane</keyword>